<evidence type="ECO:0000313" key="3">
    <source>
        <dbReference type="Proteomes" id="UP001597203"/>
    </source>
</evidence>
<accession>A0ABW3P4L5</accession>
<protein>
    <submittedName>
        <fullName evidence="2">GNAT family N-acetyltransferase</fullName>
    </submittedName>
</protein>
<dbReference type="InterPro" id="IPR038740">
    <property type="entry name" value="BioF2-like_GNAT_dom"/>
</dbReference>
<organism evidence="2 3">
    <name type="scientific">Sphingobium olei</name>
    <dbReference type="NCBI Taxonomy" id="420955"/>
    <lineage>
        <taxon>Bacteria</taxon>
        <taxon>Pseudomonadati</taxon>
        <taxon>Pseudomonadota</taxon>
        <taxon>Alphaproteobacteria</taxon>
        <taxon>Sphingomonadales</taxon>
        <taxon>Sphingomonadaceae</taxon>
        <taxon>Sphingobium</taxon>
    </lineage>
</organism>
<gene>
    <name evidence="2" type="ORF">ACFQ24_15500</name>
</gene>
<dbReference type="EMBL" id="JBHTLS010000131">
    <property type="protein sequence ID" value="MFD1106270.1"/>
    <property type="molecule type" value="Genomic_DNA"/>
</dbReference>
<reference evidence="3" key="1">
    <citation type="journal article" date="2019" name="Int. J. Syst. Evol. Microbiol.">
        <title>The Global Catalogue of Microorganisms (GCM) 10K type strain sequencing project: providing services to taxonomists for standard genome sequencing and annotation.</title>
        <authorList>
            <consortium name="The Broad Institute Genomics Platform"/>
            <consortium name="The Broad Institute Genome Sequencing Center for Infectious Disease"/>
            <person name="Wu L."/>
            <person name="Ma J."/>
        </authorList>
    </citation>
    <scope>NUCLEOTIDE SEQUENCE [LARGE SCALE GENOMIC DNA]</scope>
    <source>
        <strain evidence="3">CCUG 54329</strain>
    </source>
</reference>
<keyword evidence="3" id="KW-1185">Reference proteome</keyword>
<dbReference type="InterPro" id="IPR016181">
    <property type="entry name" value="Acyl_CoA_acyltransferase"/>
</dbReference>
<dbReference type="Proteomes" id="UP001597203">
    <property type="component" value="Unassembled WGS sequence"/>
</dbReference>
<evidence type="ECO:0000313" key="2">
    <source>
        <dbReference type="EMBL" id="MFD1106270.1"/>
    </source>
</evidence>
<sequence length="376" mass="41682">MDMAAHPSLSVPSAARLNGQGAWQELARNVAEPNAFYAPDLLIAALDHLADDRHVRVIEVKERDQVIGLLPVVLSPRHGRLPIGCVANWMHDHCFFGAPILRRGHEAAAWRGFFRELDAAGWANGFLHLEGLDAAGANAAAIEAVCVEQGRRWREIHRYERAMLRSDLSADAYWETQVRSKKRKELRRLQKRLGELGTVVTRRLGDHAELTAWCDEFLALEASGWKGKQGTALANRPEHSAFFRAACAAAFASGNLHMLRIDLDERPIAMLVNFRQGSGAFSFKIAFDEALGRFSPGVLIEIANLHDVQDDPDIVWMDSCAAADHPMIDSLWAERRTIVQYRVALHGRGTARLRRNAALSAANGLEAVSRLLKGKA</sequence>
<dbReference type="SUPFAM" id="SSF55729">
    <property type="entry name" value="Acyl-CoA N-acyltransferases (Nat)"/>
    <property type="match status" value="1"/>
</dbReference>
<proteinExistence type="predicted"/>
<evidence type="ECO:0000259" key="1">
    <source>
        <dbReference type="Pfam" id="PF13480"/>
    </source>
</evidence>
<dbReference type="RefSeq" id="WP_380912802.1">
    <property type="nucleotide sequence ID" value="NZ_JBHTLS010000131.1"/>
</dbReference>
<name>A0ABW3P4L5_9SPHN</name>
<comment type="caution">
    <text evidence="2">The sequence shown here is derived from an EMBL/GenBank/DDBJ whole genome shotgun (WGS) entry which is preliminary data.</text>
</comment>
<dbReference type="Pfam" id="PF13480">
    <property type="entry name" value="Acetyltransf_6"/>
    <property type="match status" value="1"/>
</dbReference>
<feature type="domain" description="BioF2-like acetyltransferase" evidence="1">
    <location>
        <begin position="180"/>
        <end position="302"/>
    </location>
</feature>